<dbReference type="SUPFAM" id="SSF54593">
    <property type="entry name" value="Glyoxalase/Bleomycin resistance protein/Dihydroxybiphenyl dioxygenase"/>
    <property type="match status" value="1"/>
</dbReference>
<dbReference type="EMBL" id="NISJ01000003">
    <property type="protein sequence ID" value="OWQ98467.1"/>
    <property type="molecule type" value="Genomic_DNA"/>
</dbReference>
<dbReference type="RefSeq" id="WP_088472239.1">
    <property type="nucleotide sequence ID" value="NZ_NISJ01000003.1"/>
</dbReference>
<evidence type="ECO:0000313" key="3">
    <source>
        <dbReference type="Proteomes" id="UP000197097"/>
    </source>
</evidence>
<dbReference type="Proteomes" id="UP000197097">
    <property type="component" value="Unassembled WGS sequence"/>
</dbReference>
<gene>
    <name evidence="2" type="ORF">CDQ91_08315</name>
</gene>
<dbReference type="PANTHER" id="PTHR39434">
    <property type="match status" value="1"/>
</dbReference>
<keyword evidence="3" id="KW-1185">Reference proteome</keyword>
<evidence type="ECO:0000259" key="1">
    <source>
        <dbReference type="PROSITE" id="PS51819"/>
    </source>
</evidence>
<dbReference type="InterPro" id="IPR004360">
    <property type="entry name" value="Glyas_Fos-R_dOase_dom"/>
</dbReference>
<dbReference type="OrthoDB" id="793940at2"/>
<proteinExistence type="predicted"/>
<reference evidence="2 3" key="1">
    <citation type="journal article" date="2002" name="Int. J. Syst. Evol. Microbiol.">
        <title>Sphingopyxis witflariensis sp. nov., isolated from activated sludge.</title>
        <authorList>
            <person name="Kampfer P."/>
            <person name="Witzenberger R."/>
            <person name="Denner E.B."/>
            <person name="Busse H.J."/>
            <person name="Neef A."/>
        </authorList>
    </citation>
    <scope>NUCLEOTIDE SEQUENCE [LARGE SCALE GENOMIC DNA]</scope>
    <source>
        <strain evidence="2 3">DSM 14551</strain>
    </source>
</reference>
<evidence type="ECO:0000313" key="2">
    <source>
        <dbReference type="EMBL" id="OWQ98467.1"/>
    </source>
</evidence>
<protein>
    <submittedName>
        <fullName evidence="2">Glyoxalase</fullName>
    </submittedName>
</protein>
<comment type="caution">
    <text evidence="2">The sequence shown here is derived from an EMBL/GenBank/DDBJ whole genome shotgun (WGS) entry which is preliminary data.</text>
</comment>
<dbReference type="PROSITE" id="PS51819">
    <property type="entry name" value="VOC"/>
    <property type="match status" value="1"/>
</dbReference>
<dbReference type="PANTHER" id="PTHR39434:SF1">
    <property type="entry name" value="VOC DOMAIN-CONTAINING PROTEIN"/>
    <property type="match status" value="1"/>
</dbReference>
<dbReference type="InterPro" id="IPR029068">
    <property type="entry name" value="Glyas_Bleomycin-R_OHBP_Dase"/>
</dbReference>
<accession>A0A246JZ70</accession>
<organism evidence="2 3">
    <name type="scientific">Sphingopyxis witflariensis</name>
    <dbReference type="NCBI Taxonomy" id="173675"/>
    <lineage>
        <taxon>Bacteria</taxon>
        <taxon>Pseudomonadati</taxon>
        <taxon>Pseudomonadota</taxon>
        <taxon>Alphaproteobacteria</taxon>
        <taxon>Sphingomonadales</taxon>
        <taxon>Sphingomonadaceae</taxon>
        <taxon>Sphingopyxis</taxon>
    </lineage>
</organism>
<dbReference type="Pfam" id="PF00903">
    <property type="entry name" value="Glyoxalase"/>
    <property type="match status" value="1"/>
</dbReference>
<name>A0A246JZ70_9SPHN</name>
<dbReference type="InterPro" id="IPR037523">
    <property type="entry name" value="VOC_core"/>
</dbReference>
<sequence>MSAPCHLAFPVHDLAAARALYGDLLGCPEERSATELVDFDFFGHQIVGHLSPAEIGFVSANEVDGHGVPIRHFGIVLPMDLWNKTADTLSAAGMDFLIEPYARFKGKAGEQATMVFKGPSGNAIEKKAFADIGQLFAK</sequence>
<feature type="domain" description="VOC" evidence="1">
    <location>
        <begin position="3"/>
        <end position="129"/>
    </location>
</feature>
<dbReference type="AlphaFoldDB" id="A0A246JZ70"/>
<dbReference type="Gene3D" id="3.10.180.10">
    <property type="entry name" value="2,3-Dihydroxybiphenyl 1,2-Dioxygenase, domain 1"/>
    <property type="match status" value="1"/>
</dbReference>